<proteinExistence type="predicted"/>
<name>A0ABS6Z9D5_9ACTN</name>
<reference evidence="1 2" key="1">
    <citation type="submission" date="2019-12" db="EMBL/GenBank/DDBJ databases">
        <title>Genome sequence of Streptomyces bambusae.</title>
        <authorList>
            <person name="Bansal K."/>
            <person name="Choksket S."/>
            <person name="Korpole S."/>
            <person name="Patil P.B."/>
        </authorList>
    </citation>
    <scope>NUCLEOTIDE SEQUENCE [LARGE SCALE GENOMIC DNA]</scope>
    <source>
        <strain evidence="1 2">SK60</strain>
    </source>
</reference>
<dbReference type="Pfam" id="PF07366">
    <property type="entry name" value="SnoaL"/>
    <property type="match status" value="1"/>
</dbReference>
<dbReference type="Proteomes" id="UP000812013">
    <property type="component" value="Unassembled WGS sequence"/>
</dbReference>
<dbReference type="PANTHER" id="PTHR38436">
    <property type="entry name" value="POLYKETIDE CYCLASE SNOAL-LIKE DOMAIN"/>
    <property type="match status" value="1"/>
</dbReference>
<sequence>MTNAKDTVRQFLLQVRSGLHPDRADRFMADRVQAHQVVSEAPVVVERTPQQYAEHVQEMLDAYGAFTLTVDELIAEGDRVYARWTQIGRHVGSIDHHPPTHAQLTAMTSAVYRVEDGLIVEYWIQIDRQGITAQLEQAAAQH</sequence>
<dbReference type="SUPFAM" id="SSF54427">
    <property type="entry name" value="NTF2-like"/>
    <property type="match status" value="1"/>
</dbReference>
<protein>
    <submittedName>
        <fullName evidence="1">Ester cyclase</fullName>
    </submittedName>
</protein>
<keyword evidence="2" id="KW-1185">Reference proteome</keyword>
<accession>A0ABS6Z9D5</accession>
<dbReference type="RefSeq" id="WP_219668867.1">
    <property type="nucleotide sequence ID" value="NZ_WTFF01000161.1"/>
</dbReference>
<dbReference type="InterPro" id="IPR032710">
    <property type="entry name" value="NTF2-like_dom_sf"/>
</dbReference>
<dbReference type="PANTHER" id="PTHR38436:SF1">
    <property type="entry name" value="ESTER CYCLASE"/>
    <property type="match status" value="1"/>
</dbReference>
<gene>
    <name evidence="1" type="ORF">GPJ59_21515</name>
</gene>
<dbReference type="InterPro" id="IPR009959">
    <property type="entry name" value="Cyclase_SnoaL-like"/>
</dbReference>
<evidence type="ECO:0000313" key="1">
    <source>
        <dbReference type="EMBL" id="MBW5484387.1"/>
    </source>
</evidence>
<dbReference type="Gene3D" id="3.10.450.50">
    <property type="match status" value="1"/>
</dbReference>
<comment type="caution">
    <text evidence="1">The sequence shown here is derived from an EMBL/GenBank/DDBJ whole genome shotgun (WGS) entry which is preliminary data.</text>
</comment>
<organism evidence="1 2">
    <name type="scientific">Streptomyces bambusae</name>
    <dbReference type="NCBI Taxonomy" id="1550616"/>
    <lineage>
        <taxon>Bacteria</taxon>
        <taxon>Bacillati</taxon>
        <taxon>Actinomycetota</taxon>
        <taxon>Actinomycetes</taxon>
        <taxon>Kitasatosporales</taxon>
        <taxon>Streptomycetaceae</taxon>
        <taxon>Streptomyces</taxon>
    </lineage>
</organism>
<evidence type="ECO:0000313" key="2">
    <source>
        <dbReference type="Proteomes" id="UP000812013"/>
    </source>
</evidence>
<dbReference type="EMBL" id="WTFF01000161">
    <property type="protein sequence ID" value="MBW5484387.1"/>
    <property type="molecule type" value="Genomic_DNA"/>
</dbReference>